<proteinExistence type="predicted"/>
<dbReference type="InterPro" id="IPR004217">
    <property type="entry name" value="Tim10-like"/>
</dbReference>
<dbReference type="SUPFAM" id="SSF144122">
    <property type="entry name" value="Tim10-like"/>
    <property type="match status" value="1"/>
</dbReference>
<dbReference type="Gene3D" id="1.10.287.810">
    <property type="entry name" value="Mitochondrial import inner membrane translocase subunit tim13 like domains"/>
    <property type="match status" value="1"/>
</dbReference>
<evidence type="ECO:0008006" key="5">
    <source>
        <dbReference type="Google" id="ProtNLM"/>
    </source>
</evidence>
<feature type="domain" description="Tim10-like" evidence="2">
    <location>
        <begin position="18"/>
        <end position="72"/>
    </location>
</feature>
<feature type="domain" description="UspA" evidence="1">
    <location>
        <begin position="97"/>
        <end position="249"/>
    </location>
</feature>
<dbReference type="InterPro" id="IPR006016">
    <property type="entry name" value="UspA"/>
</dbReference>
<comment type="caution">
    <text evidence="3">The sequence shown here is derived from an EMBL/GenBank/DDBJ whole genome shotgun (WGS) entry which is preliminary data.</text>
</comment>
<dbReference type="PANTHER" id="PTHR46100">
    <property type="entry name" value="IMP2'P"/>
    <property type="match status" value="1"/>
</dbReference>
<dbReference type="CDD" id="cd23659">
    <property type="entry name" value="USP_At3g01520-like"/>
    <property type="match status" value="1"/>
</dbReference>
<dbReference type="Gene3D" id="3.40.50.620">
    <property type="entry name" value="HUPs"/>
    <property type="match status" value="1"/>
</dbReference>
<keyword evidence="4" id="KW-1185">Reference proteome</keyword>
<sequence length="257" mass="28702">MASKNAGPSELEKEQIFGMAEKEMEYRVELFNKLTGTCFNKCVEKKYKESELNMGENSCIDRCVSKYWQAGNLKKGHIWVSRFQPATRTRSGMTRDRKIGVAMDFSKGSKLALKWAVDNLLENGDTLYAIHVKPPQGDETRNIMWFTTGSPLIPYSEFREKEVAETYGFNLDADVLDSLDTAQRQKHVTVVAKIYWGDARDKLCSAAADLKLDCLVMGSRGLGTIQRVLLGSVTNHVMATADCPVTIVKDPGSSHGF</sequence>
<dbReference type="PRINTS" id="PR01438">
    <property type="entry name" value="UNVRSLSTRESS"/>
</dbReference>
<dbReference type="PANTHER" id="PTHR46100:SF7">
    <property type="entry name" value="UNIVERSAL STRESS PROTEIN PHOS34-LIKE"/>
    <property type="match status" value="1"/>
</dbReference>
<organism evidence="3 4">
    <name type="scientific">Trapa natans</name>
    <name type="common">Water chestnut</name>
    <dbReference type="NCBI Taxonomy" id="22666"/>
    <lineage>
        <taxon>Eukaryota</taxon>
        <taxon>Viridiplantae</taxon>
        <taxon>Streptophyta</taxon>
        <taxon>Embryophyta</taxon>
        <taxon>Tracheophyta</taxon>
        <taxon>Spermatophyta</taxon>
        <taxon>Magnoliopsida</taxon>
        <taxon>eudicotyledons</taxon>
        <taxon>Gunneridae</taxon>
        <taxon>Pentapetalae</taxon>
        <taxon>rosids</taxon>
        <taxon>malvids</taxon>
        <taxon>Myrtales</taxon>
        <taxon>Lythraceae</taxon>
        <taxon>Trapa</taxon>
    </lineage>
</organism>
<dbReference type="InterPro" id="IPR035427">
    <property type="entry name" value="Tim10-like_dom_sf"/>
</dbReference>
<dbReference type="FunFam" id="1.10.287.810:FF:000007">
    <property type="entry name" value="Mitochondrial import inner membrane translocase"/>
    <property type="match status" value="1"/>
</dbReference>
<dbReference type="InterPro" id="IPR014729">
    <property type="entry name" value="Rossmann-like_a/b/a_fold"/>
</dbReference>
<evidence type="ECO:0000313" key="3">
    <source>
        <dbReference type="EMBL" id="KAK4762745.1"/>
    </source>
</evidence>
<dbReference type="SUPFAM" id="SSF52402">
    <property type="entry name" value="Adenine nucleotide alpha hydrolases-like"/>
    <property type="match status" value="1"/>
</dbReference>
<dbReference type="EMBL" id="JAXQNO010000024">
    <property type="protein sequence ID" value="KAK4762745.1"/>
    <property type="molecule type" value="Genomic_DNA"/>
</dbReference>
<name>A0AAN7KHB4_TRANT</name>
<evidence type="ECO:0000313" key="4">
    <source>
        <dbReference type="Proteomes" id="UP001346149"/>
    </source>
</evidence>
<evidence type="ECO:0000259" key="1">
    <source>
        <dbReference type="Pfam" id="PF00582"/>
    </source>
</evidence>
<dbReference type="FunFam" id="3.40.50.620:FF:000206">
    <property type="entry name" value="Universal stress protein family protein"/>
    <property type="match status" value="1"/>
</dbReference>
<evidence type="ECO:0000259" key="2">
    <source>
        <dbReference type="Pfam" id="PF02953"/>
    </source>
</evidence>
<dbReference type="Pfam" id="PF02953">
    <property type="entry name" value="zf-Tim10_DDP"/>
    <property type="match status" value="1"/>
</dbReference>
<dbReference type="Proteomes" id="UP001346149">
    <property type="component" value="Unassembled WGS sequence"/>
</dbReference>
<dbReference type="Pfam" id="PF00582">
    <property type="entry name" value="Usp"/>
    <property type="match status" value="1"/>
</dbReference>
<protein>
    <recommendedName>
        <fullName evidence="5">UspA domain-containing protein</fullName>
    </recommendedName>
</protein>
<dbReference type="InterPro" id="IPR006015">
    <property type="entry name" value="Universal_stress_UspA"/>
</dbReference>
<dbReference type="AlphaFoldDB" id="A0AAN7KHB4"/>
<reference evidence="3 4" key="1">
    <citation type="journal article" date="2023" name="Hortic Res">
        <title>Pangenome of water caltrop reveals structural variations and asymmetric subgenome divergence after allopolyploidization.</title>
        <authorList>
            <person name="Zhang X."/>
            <person name="Chen Y."/>
            <person name="Wang L."/>
            <person name="Yuan Y."/>
            <person name="Fang M."/>
            <person name="Shi L."/>
            <person name="Lu R."/>
            <person name="Comes H.P."/>
            <person name="Ma Y."/>
            <person name="Chen Y."/>
            <person name="Huang G."/>
            <person name="Zhou Y."/>
            <person name="Zheng Z."/>
            <person name="Qiu Y."/>
        </authorList>
    </citation>
    <scope>NUCLEOTIDE SEQUENCE [LARGE SCALE GENOMIC DNA]</scope>
    <source>
        <strain evidence="3">F231</strain>
    </source>
</reference>
<gene>
    <name evidence="3" type="ORF">SAY86_008513</name>
</gene>
<accession>A0AAN7KHB4</accession>